<protein>
    <submittedName>
        <fullName evidence="3">Uncharacterized protein</fullName>
    </submittedName>
</protein>
<proteinExistence type="predicted"/>
<dbReference type="EMBL" id="JACGWJ010000014">
    <property type="protein sequence ID" value="KAL0373561.1"/>
    <property type="molecule type" value="Genomic_DNA"/>
</dbReference>
<keyword evidence="1" id="KW-1133">Transmembrane helix</keyword>
<reference evidence="3" key="2">
    <citation type="journal article" date="2024" name="Plant">
        <title>Genomic evolution and insights into agronomic trait innovations of Sesamum species.</title>
        <authorList>
            <person name="Miao H."/>
            <person name="Wang L."/>
            <person name="Qu L."/>
            <person name="Liu H."/>
            <person name="Sun Y."/>
            <person name="Le M."/>
            <person name="Wang Q."/>
            <person name="Wei S."/>
            <person name="Zheng Y."/>
            <person name="Lin W."/>
            <person name="Duan Y."/>
            <person name="Cao H."/>
            <person name="Xiong S."/>
            <person name="Wang X."/>
            <person name="Wei L."/>
            <person name="Li C."/>
            <person name="Ma Q."/>
            <person name="Ju M."/>
            <person name="Zhao R."/>
            <person name="Li G."/>
            <person name="Mu C."/>
            <person name="Tian Q."/>
            <person name="Mei H."/>
            <person name="Zhang T."/>
            <person name="Gao T."/>
            <person name="Zhang H."/>
        </authorList>
    </citation>
    <scope>NUCLEOTIDE SEQUENCE</scope>
    <source>
        <strain evidence="3">G02</strain>
    </source>
</reference>
<gene>
    <name evidence="3" type="ORF">Sradi_3271800</name>
</gene>
<name>A0AAW2R0X2_SESRA</name>
<dbReference type="AlphaFoldDB" id="A0AAW2R0X2"/>
<keyword evidence="1" id="KW-0812">Transmembrane</keyword>
<keyword evidence="2" id="KW-0732">Signal</keyword>
<sequence length="84" mass="9143">MRQFDWLSIFVHVVLAKRSMGPGLDGFAGHAGVALGCQLRLRRSVPTWVSFHRQTGGCLLVIGAAMYLGMANSMRSWGRSLHGG</sequence>
<evidence type="ECO:0000256" key="2">
    <source>
        <dbReference type="SAM" id="SignalP"/>
    </source>
</evidence>
<organism evidence="3">
    <name type="scientific">Sesamum radiatum</name>
    <name type="common">Black benniseed</name>
    <dbReference type="NCBI Taxonomy" id="300843"/>
    <lineage>
        <taxon>Eukaryota</taxon>
        <taxon>Viridiplantae</taxon>
        <taxon>Streptophyta</taxon>
        <taxon>Embryophyta</taxon>
        <taxon>Tracheophyta</taxon>
        <taxon>Spermatophyta</taxon>
        <taxon>Magnoliopsida</taxon>
        <taxon>eudicotyledons</taxon>
        <taxon>Gunneridae</taxon>
        <taxon>Pentapetalae</taxon>
        <taxon>asterids</taxon>
        <taxon>lamiids</taxon>
        <taxon>Lamiales</taxon>
        <taxon>Pedaliaceae</taxon>
        <taxon>Sesamum</taxon>
    </lineage>
</organism>
<feature type="signal peptide" evidence="2">
    <location>
        <begin position="1"/>
        <end position="16"/>
    </location>
</feature>
<feature type="chain" id="PRO_5043744248" evidence="2">
    <location>
        <begin position="17"/>
        <end position="84"/>
    </location>
</feature>
<evidence type="ECO:0000256" key="1">
    <source>
        <dbReference type="SAM" id="Phobius"/>
    </source>
</evidence>
<reference evidence="3" key="1">
    <citation type="submission" date="2020-06" db="EMBL/GenBank/DDBJ databases">
        <authorList>
            <person name="Li T."/>
            <person name="Hu X."/>
            <person name="Zhang T."/>
            <person name="Song X."/>
            <person name="Zhang H."/>
            <person name="Dai N."/>
            <person name="Sheng W."/>
            <person name="Hou X."/>
            <person name="Wei L."/>
        </authorList>
    </citation>
    <scope>NUCLEOTIDE SEQUENCE</scope>
    <source>
        <strain evidence="3">G02</strain>
        <tissue evidence="3">Leaf</tissue>
    </source>
</reference>
<accession>A0AAW2R0X2</accession>
<comment type="caution">
    <text evidence="3">The sequence shown here is derived from an EMBL/GenBank/DDBJ whole genome shotgun (WGS) entry which is preliminary data.</text>
</comment>
<keyword evidence="1" id="KW-0472">Membrane</keyword>
<evidence type="ECO:0000313" key="3">
    <source>
        <dbReference type="EMBL" id="KAL0373561.1"/>
    </source>
</evidence>
<feature type="transmembrane region" description="Helical" evidence="1">
    <location>
        <begin position="50"/>
        <end position="70"/>
    </location>
</feature>